<accession>A0ABV9GYM1</accession>
<dbReference type="EMBL" id="JBHSEW010000011">
    <property type="protein sequence ID" value="MFC4623062.1"/>
    <property type="molecule type" value="Genomic_DNA"/>
</dbReference>
<dbReference type="Pfam" id="PF05125">
    <property type="entry name" value="Phage_cap_P2"/>
    <property type="match status" value="1"/>
</dbReference>
<dbReference type="InterPro" id="IPR006441">
    <property type="entry name" value="Phage_P2_GpN"/>
</dbReference>
<keyword evidence="2" id="KW-1185">Reference proteome</keyword>
<reference evidence="2" key="1">
    <citation type="journal article" date="2019" name="Int. J. Syst. Evol. Microbiol.">
        <title>The Global Catalogue of Microorganisms (GCM) 10K type strain sequencing project: providing services to taxonomists for standard genome sequencing and annotation.</title>
        <authorList>
            <consortium name="The Broad Institute Genomics Platform"/>
            <consortium name="The Broad Institute Genome Sequencing Center for Infectious Disease"/>
            <person name="Wu L."/>
            <person name="Ma J."/>
        </authorList>
    </citation>
    <scope>NUCLEOTIDE SEQUENCE [LARGE SCALE GENOMIC DNA]</scope>
    <source>
        <strain evidence="2">JCM 11650</strain>
    </source>
</reference>
<comment type="caution">
    <text evidence="1">The sequence shown here is derived from an EMBL/GenBank/DDBJ whole genome shotgun (WGS) entry which is preliminary data.</text>
</comment>
<gene>
    <name evidence="1" type="ORF">ACFO3A_12665</name>
</gene>
<sequence length="342" mass="37777">MRNDTRAVYRGYLSQIASLCSIAVDDVSKKFNVTPSVQQSLETKLQQSSKFLSMINIIGVDEQVGDAIGLTVSGTIAGRTDTSGNGRRQGRDVTGLVKNEYTCKQTDYDTYIPYAKLDAWAKFKDFQKRISQVIVDRCALDRIMIGWNGQSAEATTNRTTYPLLQDVNIGWLTKIKTHAAERVLSGGAVADQLSFGSDAEADYKNLDALVYDARNTLIAEQYREDPGLVAIVGSDLMHDKLFPLVSDNDAPTEKLAADIVISQKRLGGLQAVVVPYFPAGKVLITRLDNLSIYYQNGARRRSIIERPERNGVETFESSNDAFVVEDYDLVALVENITELTAP</sequence>
<proteinExistence type="predicted"/>
<organism evidence="1 2">
    <name type="scientific">Comamonas nitrativorans</name>
    <dbReference type="NCBI Taxonomy" id="108437"/>
    <lineage>
        <taxon>Bacteria</taxon>
        <taxon>Pseudomonadati</taxon>
        <taxon>Pseudomonadota</taxon>
        <taxon>Betaproteobacteria</taxon>
        <taxon>Burkholderiales</taxon>
        <taxon>Comamonadaceae</taxon>
        <taxon>Comamonas</taxon>
    </lineage>
</organism>
<dbReference type="Proteomes" id="UP001595967">
    <property type="component" value="Unassembled WGS sequence"/>
</dbReference>
<name>A0ABV9GYM1_9BURK</name>
<protein>
    <submittedName>
        <fullName evidence="1">Phage major capsid protein, P2 family</fullName>
    </submittedName>
</protein>
<dbReference type="NCBIfam" id="TIGR01551">
    <property type="entry name" value="major_capsid_P2"/>
    <property type="match status" value="1"/>
</dbReference>
<dbReference type="RefSeq" id="WP_377726918.1">
    <property type="nucleotide sequence ID" value="NZ_JBHSEW010000011.1"/>
</dbReference>
<evidence type="ECO:0000313" key="1">
    <source>
        <dbReference type="EMBL" id="MFC4623062.1"/>
    </source>
</evidence>
<evidence type="ECO:0000313" key="2">
    <source>
        <dbReference type="Proteomes" id="UP001595967"/>
    </source>
</evidence>